<dbReference type="OrthoDB" id="2652375at2"/>
<name>A0A3R9V5X4_9BACT</name>
<dbReference type="EMBL" id="RWIT01000008">
    <property type="protein sequence ID" value="RSK47494.1"/>
    <property type="molecule type" value="Genomic_DNA"/>
</dbReference>
<evidence type="ECO:0000313" key="1">
    <source>
        <dbReference type="EMBL" id="RSK47494.1"/>
    </source>
</evidence>
<proteinExistence type="predicted"/>
<keyword evidence="2" id="KW-1185">Reference proteome</keyword>
<comment type="caution">
    <text evidence="1">The sequence shown here is derived from an EMBL/GenBank/DDBJ whole genome shotgun (WGS) entry which is preliminary data.</text>
</comment>
<dbReference type="AlphaFoldDB" id="A0A3R9V5X4"/>
<protein>
    <submittedName>
        <fullName evidence="1">Uncharacterized protein</fullName>
    </submittedName>
</protein>
<dbReference type="Proteomes" id="UP000273500">
    <property type="component" value="Unassembled WGS sequence"/>
</dbReference>
<organism evidence="1 2">
    <name type="scientific">Hymenobacter rigui</name>
    <dbReference type="NCBI Taxonomy" id="334424"/>
    <lineage>
        <taxon>Bacteria</taxon>
        <taxon>Pseudomonadati</taxon>
        <taxon>Bacteroidota</taxon>
        <taxon>Cytophagia</taxon>
        <taxon>Cytophagales</taxon>
        <taxon>Hymenobacteraceae</taxon>
        <taxon>Hymenobacter</taxon>
    </lineage>
</organism>
<reference evidence="1 2" key="1">
    <citation type="submission" date="2018-12" db="EMBL/GenBank/DDBJ databases">
        <authorList>
            <person name="Feng G."/>
            <person name="Zhu H."/>
        </authorList>
    </citation>
    <scope>NUCLEOTIDE SEQUENCE [LARGE SCALE GENOMIC DNA]</scope>
    <source>
        <strain evidence="1 2">KCTC 12533</strain>
    </source>
</reference>
<dbReference type="RefSeq" id="WP_125421359.1">
    <property type="nucleotide sequence ID" value="NZ_RWIT01000008.1"/>
</dbReference>
<sequence length="166" mass="18516">MTTCDLLTTYERTGQLNEQALAVLTDEEDESEAGLRLYHCYRQRPNITFARALLTTLSARYVQAYTQGGGATTEGLRLAGYLIALHGDVRDALLLWRTKQLSFDTACEFDIQLVAFAGIEQTLDYLQSVPDPDAAAAVDYLQRCQAAGDFDELAAYFSPDNLPYWI</sequence>
<gene>
    <name evidence="1" type="ORF">EI291_14645</name>
</gene>
<accession>A0A3R9V5X4</accession>
<evidence type="ECO:0000313" key="2">
    <source>
        <dbReference type="Proteomes" id="UP000273500"/>
    </source>
</evidence>